<organism evidence="3 4">
    <name type="scientific">Gordonia lacunae</name>
    <dbReference type="NCBI Taxonomy" id="417102"/>
    <lineage>
        <taxon>Bacteria</taxon>
        <taxon>Bacillati</taxon>
        <taxon>Actinomycetota</taxon>
        <taxon>Actinomycetes</taxon>
        <taxon>Mycobacteriales</taxon>
        <taxon>Gordoniaceae</taxon>
        <taxon>Gordonia</taxon>
    </lineage>
</organism>
<feature type="compositionally biased region" description="Basic residues" evidence="1">
    <location>
        <begin position="110"/>
        <end position="124"/>
    </location>
</feature>
<dbReference type="Proteomes" id="UP000194632">
    <property type="component" value="Unassembled WGS sequence"/>
</dbReference>
<dbReference type="STRING" id="417102.CA982_08865"/>
<dbReference type="Pfam" id="PF01814">
    <property type="entry name" value="Hemerythrin"/>
    <property type="match status" value="1"/>
</dbReference>
<gene>
    <name evidence="3" type="ORF">CA982_08865</name>
</gene>
<dbReference type="AlphaFoldDB" id="A0A243QBP3"/>
<protein>
    <recommendedName>
        <fullName evidence="2">Hemerythrin-like domain-containing protein</fullName>
    </recommendedName>
</protein>
<evidence type="ECO:0000256" key="1">
    <source>
        <dbReference type="SAM" id="MobiDB-lite"/>
    </source>
</evidence>
<name>A0A243QBP3_9ACTN</name>
<evidence type="ECO:0000313" key="3">
    <source>
        <dbReference type="EMBL" id="OUC79183.1"/>
    </source>
</evidence>
<accession>A0A243QBP3</accession>
<comment type="caution">
    <text evidence="3">The sequence shown here is derived from an EMBL/GenBank/DDBJ whole genome shotgun (WGS) entry which is preliminary data.</text>
</comment>
<keyword evidence="4" id="KW-1185">Reference proteome</keyword>
<feature type="region of interest" description="Disordered" evidence="1">
    <location>
        <begin position="96"/>
        <end position="150"/>
    </location>
</feature>
<feature type="compositionally biased region" description="Low complexity" evidence="1">
    <location>
        <begin position="98"/>
        <end position="109"/>
    </location>
</feature>
<evidence type="ECO:0000259" key="2">
    <source>
        <dbReference type="Pfam" id="PF01814"/>
    </source>
</evidence>
<feature type="domain" description="Hemerythrin-like" evidence="2">
    <location>
        <begin position="16"/>
        <end position="105"/>
    </location>
</feature>
<proteinExistence type="predicted"/>
<dbReference type="EMBL" id="NGFO01000008">
    <property type="protein sequence ID" value="OUC79183.1"/>
    <property type="molecule type" value="Genomic_DNA"/>
</dbReference>
<sequence length="150" mass="16956">MCQYCGCRDMPLLRDYTTEHERAVNLGGDAIRALDADDRDAARRLPARLAIELRSHWRGEEDGLFAQLLDTDRDLFAGCIDPLIAEHRDLDAVLTGMPRSARGSAPSRRVSPRPRRLGVRRVPTRRPEVGVWADQMTPTTEHRQFPPSAE</sequence>
<evidence type="ECO:0000313" key="4">
    <source>
        <dbReference type="Proteomes" id="UP000194632"/>
    </source>
</evidence>
<dbReference type="Gene3D" id="1.20.120.520">
    <property type="entry name" value="nmb1532 protein domain like"/>
    <property type="match status" value="1"/>
</dbReference>
<dbReference type="OrthoDB" id="3381279at2"/>
<reference evidence="3 4" key="1">
    <citation type="submission" date="2017-05" db="EMBL/GenBank/DDBJ databases">
        <title>Biotechnological potential of actinobacteria isolated from South African environments.</title>
        <authorList>
            <person name="Le Roes-Hill M."/>
            <person name="Prins A."/>
            <person name="Durrell K.A."/>
        </authorList>
    </citation>
    <scope>NUCLEOTIDE SEQUENCE [LARGE SCALE GENOMIC DNA]</scope>
    <source>
        <strain evidence="3">BS2</strain>
    </source>
</reference>
<dbReference type="InterPro" id="IPR012312">
    <property type="entry name" value="Hemerythrin-like"/>
</dbReference>